<proteinExistence type="predicted"/>
<keyword evidence="3" id="KW-1185">Reference proteome</keyword>
<dbReference type="Proteomes" id="UP000584374">
    <property type="component" value="Unassembled WGS sequence"/>
</dbReference>
<evidence type="ECO:0000256" key="1">
    <source>
        <dbReference type="SAM" id="Phobius"/>
    </source>
</evidence>
<reference evidence="2 3" key="1">
    <citation type="submission" date="2020-08" db="EMBL/GenBank/DDBJ databases">
        <title>Sequencing the genomes of 1000 actinobacteria strains.</title>
        <authorList>
            <person name="Klenk H.-P."/>
        </authorList>
    </citation>
    <scope>NUCLEOTIDE SEQUENCE [LARGE SCALE GENOMIC DNA]</scope>
    <source>
        <strain evidence="2 3">DSM 45584</strain>
    </source>
</reference>
<organism evidence="2 3">
    <name type="scientific">Saccharopolyspora phatthalungensis</name>
    <dbReference type="NCBI Taxonomy" id="664693"/>
    <lineage>
        <taxon>Bacteria</taxon>
        <taxon>Bacillati</taxon>
        <taxon>Actinomycetota</taxon>
        <taxon>Actinomycetes</taxon>
        <taxon>Pseudonocardiales</taxon>
        <taxon>Pseudonocardiaceae</taxon>
        <taxon>Saccharopolyspora</taxon>
    </lineage>
</organism>
<feature type="transmembrane region" description="Helical" evidence="1">
    <location>
        <begin position="6"/>
        <end position="30"/>
    </location>
</feature>
<dbReference type="AlphaFoldDB" id="A0A840Q378"/>
<dbReference type="EMBL" id="JACHIW010000001">
    <property type="protein sequence ID" value="MBB5154370.1"/>
    <property type="molecule type" value="Genomic_DNA"/>
</dbReference>
<name>A0A840Q378_9PSEU</name>
<accession>A0A840Q378</accession>
<protein>
    <submittedName>
        <fullName evidence="2">Uncharacterized protein</fullName>
    </submittedName>
</protein>
<sequence length="35" mass="3935">MPEAESQMQAIIVIIGTLVPTLAATTYYVMDRNRH</sequence>
<keyword evidence="1" id="KW-1133">Transmembrane helix</keyword>
<keyword evidence="1" id="KW-0472">Membrane</keyword>
<keyword evidence="1" id="KW-0812">Transmembrane</keyword>
<gene>
    <name evidence="2" type="ORF">BJ970_001904</name>
</gene>
<evidence type="ECO:0000313" key="3">
    <source>
        <dbReference type="Proteomes" id="UP000584374"/>
    </source>
</evidence>
<comment type="caution">
    <text evidence="2">The sequence shown here is derived from an EMBL/GenBank/DDBJ whole genome shotgun (WGS) entry which is preliminary data.</text>
</comment>
<evidence type="ECO:0000313" key="2">
    <source>
        <dbReference type="EMBL" id="MBB5154370.1"/>
    </source>
</evidence>